<dbReference type="EMBL" id="NEDP02005500">
    <property type="protein sequence ID" value="OWF39883.1"/>
    <property type="molecule type" value="Genomic_DNA"/>
</dbReference>
<gene>
    <name evidence="3" type="ORF">KP79_PYT06146</name>
</gene>
<dbReference type="Proteomes" id="UP000242188">
    <property type="component" value="Unassembled WGS sequence"/>
</dbReference>
<evidence type="ECO:0000313" key="4">
    <source>
        <dbReference type="Proteomes" id="UP000242188"/>
    </source>
</evidence>
<dbReference type="PANTHER" id="PTHR14241">
    <property type="entry name" value="INTERFERON-INDUCED PROTEIN 44"/>
    <property type="match status" value="1"/>
</dbReference>
<organism evidence="3 4">
    <name type="scientific">Mizuhopecten yessoensis</name>
    <name type="common">Japanese scallop</name>
    <name type="synonym">Patinopecten yessoensis</name>
    <dbReference type="NCBI Taxonomy" id="6573"/>
    <lineage>
        <taxon>Eukaryota</taxon>
        <taxon>Metazoa</taxon>
        <taxon>Spiralia</taxon>
        <taxon>Lophotrochozoa</taxon>
        <taxon>Mollusca</taxon>
        <taxon>Bivalvia</taxon>
        <taxon>Autobranchia</taxon>
        <taxon>Pteriomorphia</taxon>
        <taxon>Pectinida</taxon>
        <taxon>Pectinoidea</taxon>
        <taxon>Pectinidae</taxon>
        <taxon>Mizuhopecten</taxon>
    </lineage>
</organism>
<protein>
    <submittedName>
        <fullName evidence="3">Interferon-induced protein 44</fullName>
    </submittedName>
</protein>
<dbReference type="STRING" id="6573.A0A210PTS3"/>
<keyword evidence="4" id="KW-1185">Reference proteome</keyword>
<evidence type="ECO:0000313" key="3">
    <source>
        <dbReference type="EMBL" id="OWF39883.1"/>
    </source>
</evidence>
<dbReference type="InterPro" id="IPR006571">
    <property type="entry name" value="TLDc_dom"/>
</dbReference>
<comment type="caution">
    <text evidence="3">The sequence shown here is derived from an EMBL/GenBank/DDBJ whole genome shotgun (WGS) entry which is preliminary data.</text>
</comment>
<reference evidence="3 4" key="1">
    <citation type="journal article" date="2017" name="Nat. Ecol. Evol.">
        <title>Scallop genome provides insights into evolution of bilaterian karyotype and development.</title>
        <authorList>
            <person name="Wang S."/>
            <person name="Zhang J."/>
            <person name="Jiao W."/>
            <person name="Li J."/>
            <person name="Xun X."/>
            <person name="Sun Y."/>
            <person name="Guo X."/>
            <person name="Huan P."/>
            <person name="Dong B."/>
            <person name="Zhang L."/>
            <person name="Hu X."/>
            <person name="Sun X."/>
            <person name="Wang J."/>
            <person name="Zhao C."/>
            <person name="Wang Y."/>
            <person name="Wang D."/>
            <person name="Huang X."/>
            <person name="Wang R."/>
            <person name="Lv J."/>
            <person name="Li Y."/>
            <person name="Zhang Z."/>
            <person name="Liu B."/>
            <person name="Lu W."/>
            <person name="Hui Y."/>
            <person name="Liang J."/>
            <person name="Zhou Z."/>
            <person name="Hou R."/>
            <person name="Li X."/>
            <person name="Liu Y."/>
            <person name="Li H."/>
            <person name="Ning X."/>
            <person name="Lin Y."/>
            <person name="Zhao L."/>
            <person name="Xing Q."/>
            <person name="Dou J."/>
            <person name="Li Y."/>
            <person name="Mao J."/>
            <person name="Guo H."/>
            <person name="Dou H."/>
            <person name="Li T."/>
            <person name="Mu C."/>
            <person name="Jiang W."/>
            <person name="Fu Q."/>
            <person name="Fu X."/>
            <person name="Miao Y."/>
            <person name="Liu J."/>
            <person name="Yu Q."/>
            <person name="Li R."/>
            <person name="Liao H."/>
            <person name="Li X."/>
            <person name="Kong Y."/>
            <person name="Jiang Z."/>
            <person name="Chourrout D."/>
            <person name="Li R."/>
            <person name="Bao Z."/>
        </authorList>
    </citation>
    <scope>NUCLEOTIDE SEQUENCE [LARGE SCALE GENOMIC DNA]</scope>
    <source>
        <strain evidence="3 4">PY_sf001</strain>
    </source>
</reference>
<dbReference type="PROSITE" id="PS51886">
    <property type="entry name" value="TLDC"/>
    <property type="match status" value="1"/>
</dbReference>
<feature type="domain" description="TLDc" evidence="2">
    <location>
        <begin position="3"/>
        <end position="177"/>
    </location>
</feature>
<sequence length="472" mass="53075">MATELTQAHKDQLSKWIDSTKNHKFTLLYKISRDGCVAPTFHSLCDNKGPTVTVLYNTDKSVYGAYTAVSWHSNGAYSVDAKAFLFKLEYNGTAQPMKFPNKTGGTSAIYGDASYGPTFGGHDLHSFSATVNKSGNNFPLNGNTNAFGGTYDVQGQNYNSVMNGHLQVLDLEVYSIEEQELLQKPWIRNVDWSRKFEEEVKNKVATYKPLPGLDLQQARILLVGQVGAGKSSYFNTINSIFRGHISAQANAGSAEHSLTTSYRTYQVRDGYAGKSLNFRLCDTRGLEEDQGLDDHEIGYLLEGHVPDRYKFNPAVPLSPDALGFVKNPTMSDRIHCVAFVLDGSTVDVIPEKVMERIKSMQLRMNQRGIPQVVLLTKIDRICEEISNDISKVFFSPRMKDCVDRVSMVMGLPRSHILPVKNYESEVELDQNINILSLLSLRRILNFADDYLYNTLDEIELDKVQHIKIRERN</sequence>
<dbReference type="SMART" id="SM00584">
    <property type="entry name" value="TLDc"/>
    <property type="match status" value="1"/>
</dbReference>
<evidence type="ECO:0000256" key="1">
    <source>
        <dbReference type="ARBA" id="ARBA00009243"/>
    </source>
</evidence>
<dbReference type="CDD" id="cd00882">
    <property type="entry name" value="Ras_like_GTPase"/>
    <property type="match status" value="1"/>
</dbReference>
<dbReference type="OrthoDB" id="9984961at2759"/>
<name>A0A210PTS3_MIZYE</name>
<accession>A0A210PTS3</accession>
<dbReference type="Gene3D" id="3.40.50.300">
    <property type="entry name" value="P-loop containing nucleotide triphosphate hydrolases"/>
    <property type="match status" value="1"/>
</dbReference>
<dbReference type="SUPFAM" id="SSF52540">
    <property type="entry name" value="P-loop containing nucleoside triphosphate hydrolases"/>
    <property type="match status" value="1"/>
</dbReference>
<dbReference type="InterPro" id="IPR027417">
    <property type="entry name" value="P-loop_NTPase"/>
</dbReference>
<evidence type="ECO:0000259" key="2">
    <source>
        <dbReference type="PROSITE" id="PS51886"/>
    </source>
</evidence>
<comment type="similarity">
    <text evidence="1">Belongs to the IFI44 family.</text>
</comment>
<dbReference type="PANTHER" id="PTHR14241:SF32">
    <property type="entry name" value="VWFA DOMAIN-CONTAINING PROTEIN-RELATED"/>
    <property type="match status" value="1"/>
</dbReference>
<dbReference type="Pfam" id="PF07534">
    <property type="entry name" value="TLD"/>
    <property type="match status" value="1"/>
</dbReference>
<dbReference type="AlphaFoldDB" id="A0A210PTS3"/>
<proteinExistence type="inferred from homology"/>